<dbReference type="Proteomes" id="UP001375743">
    <property type="component" value="Unassembled WGS sequence"/>
</dbReference>
<organism evidence="1 2">
    <name type="scientific">Benzoatithermus flavus</name>
    <dbReference type="NCBI Taxonomy" id="3108223"/>
    <lineage>
        <taxon>Bacteria</taxon>
        <taxon>Pseudomonadati</taxon>
        <taxon>Pseudomonadota</taxon>
        <taxon>Alphaproteobacteria</taxon>
        <taxon>Geminicoccales</taxon>
        <taxon>Geminicoccaceae</taxon>
        <taxon>Benzoatithermus</taxon>
    </lineage>
</organism>
<dbReference type="RefSeq" id="WP_418160253.1">
    <property type="nucleotide sequence ID" value="NZ_JBBLZC010000014.1"/>
</dbReference>
<gene>
    <name evidence="1" type="ORF">U1T56_14705</name>
</gene>
<name>A0ABU8XVF4_9PROT</name>
<protein>
    <recommendedName>
        <fullName evidence="3">SH3 domain-containing protein</fullName>
    </recommendedName>
</protein>
<evidence type="ECO:0000313" key="2">
    <source>
        <dbReference type="Proteomes" id="UP001375743"/>
    </source>
</evidence>
<sequence>MRELVVLALGSMAGAATAVLLLGALDASTSHAEPEPVQPAPGICAPQPLDEALRPRLADLEQAIAAITPALSELRTQIAALAAARSESRTEPLLALDDGLDPVAEGEAAPAEMRAAVALPSARASLATKLAIPADDAPAGIPARQARATDRMADAVLLWPRRAFVALQDVRYRQGPGLDTPIGGILRAGDVLIVDRRVHDWHCFVTPAERRGCVQRQWLRPARPSD</sequence>
<evidence type="ECO:0000313" key="1">
    <source>
        <dbReference type="EMBL" id="MEK0084405.1"/>
    </source>
</evidence>
<accession>A0ABU8XVF4</accession>
<keyword evidence="2" id="KW-1185">Reference proteome</keyword>
<proteinExistence type="predicted"/>
<dbReference type="EMBL" id="JBBLZC010000014">
    <property type="protein sequence ID" value="MEK0084405.1"/>
    <property type="molecule type" value="Genomic_DNA"/>
</dbReference>
<comment type="caution">
    <text evidence="1">The sequence shown here is derived from an EMBL/GenBank/DDBJ whole genome shotgun (WGS) entry which is preliminary data.</text>
</comment>
<evidence type="ECO:0008006" key="3">
    <source>
        <dbReference type="Google" id="ProtNLM"/>
    </source>
</evidence>
<reference evidence="1 2" key="1">
    <citation type="submission" date="2024-01" db="EMBL/GenBank/DDBJ databases">
        <title>Multi-omics insights into the function and evolution of sodium benzoate biodegradation pathways in Benzoatithermus flavus gen. nov., sp. nov. from hot spring.</title>
        <authorList>
            <person name="Hu C.-J."/>
            <person name="Li W.-J."/>
        </authorList>
    </citation>
    <scope>NUCLEOTIDE SEQUENCE [LARGE SCALE GENOMIC DNA]</scope>
    <source>
        <strain evidence="1 2">SYSU G07066</strain>
    </source>
</reference>